<evidence type="ECO:0000313" key="1">
    <source>
        <dbReference type="EMBL" id="CUO48080.1"/>
    </source>
</evidence>
<evidence type="ECO:0000313" key="2">
    <source>
        <dbReference type="Proteomes" id="UP000095651"/>
    </source>
</evidence>
<sequence>MKRYIKHLMKGAEIRTDNFLRSQDKNPESIQYGGMHGDVAEAKTTIYHMATALSVYFKEDSRFYRNEALFDAINLACGFVRRMQRENGSFDYPTCNFQSAADTSFCFKRLILGYRLLDKYGTGGDKTEVLKRKYLVIMQDALKAIRDGGFHTPNHRWGITAALLQGANLFAEDAAFADSLRKRAAQYLAEGVDEDEDGEYAERSTGNYNAVVNNAMFAIGQETGEELYYDYARKNLKMMLLYIDPDDTIFTQNSSRQDKGRAEYADKYFYQYLYAACLGDDGVFDGAAHKIVKDNMERGDIAPDCFPVIMTHDEMMKHEFTEYGFAESYRKYFRHSGVLRVKKEEYTYTVLNGKSSFLFFKTGSTAVCVKIGESCCEKRNFVPKTMEVNEQGCVLSEAFDSWYYLPFDEPQNTSDWWEMDQTKRKRLLPERLYTRLEIRELPEGLELHLKADGLKGLPLRLEICIPAGTTVENEHFYMKTEAGSGMILRDGCLQVKDSDRELVMGPGFGSHEFKGHYSGEEVNDSGFTVYCNEYTPLEKVFKICVKHS</sequence>
<accession>A0A174FI20</accession>
<dbReference type="Proteomes" id="UP000095651">
    <property type="component" value="Unassembled WGS sequence"/>
</dbReference>
<dbReference type="AlphaFoldDB" id="A0A174FI20"/>
<dbReference type="EMBL" id="CYZE01000007">
    <property type="protein sequence ID" value="CUO48080.1"/>
    <property type="molecule type" value="Genomic_DNA"/>
</dbReference>
<dbReference type="RefSeq" id="WP_055656240.1">
    <property type="nucleotide sequence ID" value="NZ_CABIXC010000007.1"/>
</dbReference>
<name>A0A174FI20_9FIRM</name>
<reference evidence="1 2" key="1">
    <citation type="submission" date="2015-09" db="EMBL/GenBank/DDBJ databases">
        <authorList>
            <consortium name="Pathogen Informatics"/>
        </authorList>
    </citation>
    <scope>NUCLEOTIDE SEQUENCE [LARGE SCALE GENOMIC DNA]</scope>
    <source>
        <strain evidence="1 2">2789STDY5608850</strain>
    </source>
</reference>
<organism evidence="1 2">
    <name type="scientific">Hungatella hathewayi</name>
    <dbReference type="NCBI Taxonomy" id="154046"/>
    <lineage>
        <taxon>Bacteria</taxon>
        <taxon>Bacillati</taxon>
        <taxon>Bacillota</taxon>
        <taxon>Clostridia</taxon>
        <taxon>Lachnospirales</taxon>
        <taxon>Lachnospiraceae</taxon>
        <taxon>Hungatella</taxon>
    </lineage>
</organism>
<gene>
    <name evidence="1" type="ORF">ERS852407_02943</name>
</gene>
<evidence type="ECO:0008006" key="3">
    <source>
        <dbReference type="Google" id="ProtNLM"/>
    </source>
</evidence>
<protein>
    <recommendedName>
        <fullName evidence="3">Heparinase II/III-like protein</fullName>
    </recommendedName>
</protein>
<proteinExistence type="predicted"/>